<evidence type="ECO:0000256" key="1">
    <source>
        <dbReference type="ARBA" id="ARBA00001070"/>
    </source>
</evidence>
<evidence type="ECO:0000259" key="7">
    <source>
        <dbReference type="Pfam" id="PF00326"/>
    </source>
</evidence>
<dbReference type="RefSeq" id="WP_397082548.1">
    <property type="nucleotide sequence ID" value="NZ_JBITGY010000004.1"/>
</dbReference>
<sequence length="655" mass="71549">MKYPDALRLPLVDDLHGHQVPDPYRWLEDAADPATTAWLAEQENLWREHAATLPWRDRMLTRLTELSRTGSVNPPVWRGKHCFVLRRAAEEEHPVLYRDDEVLLDPMRLDPTGLTTLDEWQPDPEGRLVAYQLSRRGEERAELRVMDVHTGEDVDGPLPDCRYSPVAWLPGGRAFYYVRSRAGVYLHHLGDETDEEVFTTAGVASYAVSLSADGRWLIVASAPGPGTPNELWLDDLATGERRQIQPGGLARSAAAVGSDGRLYVLTDLDAPRRRLCTADPARPDAWKELVPEDPESVLAAFTILDGNRLLVSRVRHAVAELTVHDLDTGRPAVQVRLPGAGTIGPLTTRPEGGHEAWFFYTDAVTPAGVWRYDARDGVLSVWEAGLPVPGVESRQVTFTSRDGTDVRMTVIAKPGDGGPRPCIMTGYGGFGRSLLPGYAADSVAWIEAGGVLAVAGLRGGCEEGEAWHRAGMRENKQNVFDDFIAAAEKLVADGWTTPDRLGIWGESNGGLLIGAMLTQRPDLFTAAVCSAPILDMARYERSGLGASWTQEYGTADAPEELAWMLAYSPYHRVEEGTAYPATLFTVFGADTRVDPLHARKMCAAMQWAGIGERPVVLRHESDVGHGARAVSRSVVLAADALAFLAEHTGLPLPPS</sequence>
<evidence type="ECO:0000259" key="8">
    <source>
        <dbReference type="Pfam" id="PF02897"/>
    </source>
</evidence>
<comment type="catalytic activity">
    <reaction evidence="1">
        <text>Hydrolysis of Pro-|-Xaa &gt;&gt; Ala-|-Xaa in oligopeptides.</text>
        <dbReference type="EC" id="3.4.21.26"/>
    </reaction>
</comment>
<dbReference type="InterPro" id="IPR002470">
    <property type="entry name" value="Peptidase_S9A"/>
</dbReference>
<gene>
    <name evidence="9" type="ORF">ACIBG2_18245</name>
</gene>
<evidence type="ECO:0000256" key="6">
    <source>
        <dbReference type="ARBA" id="ARBA00022825"/>
    </source>
</evidence>
<dbReference type="InterPro" id="IPR051167">
    <property type="entry name" value="Prolyl_oligopep/macrocyclase"/>
</dbReference>
<proteinExistence type="inferred from homology"/>
<dbReference type="PROSITE" id="PS00708">
    <property type="entry name" value="PRO_ENDOPEP_SER"/>
    <property type="match status" value="1"/>
</dbReference>
<protein>
    <recommendedName>
        <fullName evidence="3">prolyl oligopeptidase</fullName>
        <ecNumber evidence="3">3.4.21.26</ecNumber>
    </recommendedName>
</protein>
<dbReference type="InterPro" id="IPR029058">
    <property type="entry name" value="AB_hydrolase_fold"/>
</dbReference>
<dbReference type="InterPro" id="IPR001375">
    <property type="entry name" value="Peptidase_S9_cat"/>
</dbReference>
<dbReference type="Gene3D" id="3.40.50.1820">
    <property type="entry name" value="alpha/beta hydrolase"/>
    <property type="match status" value="1"/>
</dbReference>
<dbReference type="EC" id="3.4.21.26" evidence="3"/>
<name>A0ABW7YVK4_9ACTN</name>
<evidence type="ECO:0000313" key="9">
    <source>
        <dbReference type="EMBL" id="MFI6499334.1"/>
    </source>
</evidence>
<dbReference type="Proteomes" id="UP001612741">
    <property type="component" value="Unassembled WGS sequence"/>
</dbReference>
<keyword evidence="4" id="KW-0645">Protease</keyword>
<comment type="caution">
    <text evidence="9">The sequence shown here is derived from an EMBL/GenBank/DDBJ whole genome shotgun (WGS) entry which is preliminary data.</text>
</comment>
<dbReference type="SUPFAM" id="SSF50993">
    <property type="entry name" value="Peptidase/esterase 'gauge' domain"/>
    <property type="match status" value="1"/>
</dbReference>
<keyword evidence="6" id="KW-0720">Serine protease</keyword>
<evidence type="ECO:0000313" key="10">
    <source>
        <dbReference type="Proteomes" id="UP001612741"/>
    </source>
</evidence>
<dbReference type="PANTHER" id="PTHR42881">
    <property type="entry name" value="PROLYL ENDOPEPTIDASE"/>
    <property type="match status" value="1"/>
</dbReference>
<keyword evidence="10" id="KW-1185">Reference proteome</keyword>
<evidence type="ECO:0000256" key="2">
    <source>
        <dbReference type="ARBA" id="ARBA00005228"/>
    </source>
</evidence>
<comment type="similarity">
    <text evidence="2">Belongs to the peptidase S9A family.</text>
</comment>
<organism evidence="9 10">
    <name type="scientific">Nonomuraea typhae</name>
    <dbReference type="NCBI Taxonomy" id="2603600"/>
    <lineage>
        <taxon>Bacteria</taxon>
        <taxon>Bacillati</taxon>
        <taxon>Actinomycetota</taxon>
        <taxon>Actinomycetes</taxon>
        <taxon>Streptosporangiales</taxon>
        <taxon>Streptosporangiaceae</taxon>
        <taxon>Nonomuraea</taxon>
    </lineage>
</organism>
<dbReference type="PANTHER" id="PTHR42881:SF2">
    <property type="entry name" value="PROLYL ENDOPEPTIDASE"/>
    <property type="match status" value="1"/>
</dbReference>
<feature type="domain" description="Peptidase S9 prolyl oligopeptidase catalytic" evidence="7">
    <location>
        <begin position="444"/>
        <end position="649"/>
    </location>
</feature>
<reference evidence="9 10" key="1">
    <citation type="submission" date="2024-10" db="EMBL/GenBank/DDBJ databases">
        <title>The Natural Products Discovery Center: Release of the First 8490 Sequenced Strains for Exploring Actinobacteria Biosynthetic Diversity.</title>
        <authorList>
            <person name="Kalkreuter E."/>
            <person name="Kautsar S.A."/>
            <person name="Yang D."/>
            <person name="Bader C.D."/>
            <person name="Teijaro C.N."/>
            <person name="Fluegel L."/>
            <person name="Davis C.M."/>
            <person name="Simpson J.R."/>
            <person name="Lauterbach L."/>
            <person name="Steele A.D."/>
            <person name="Gui C."/>
            <person name="Meng S."/>
            <person name="Li G."/>
            <person name="Viehrig K."/>
            <person name="Ye F."/>
            <person name="Su P."/>
            <person name="Kiefer A.F."/>
            <person name="Nichols A."/>
            <person name="Cepeda A.J."/>
            <person name="Yan W."/>
            <person name="Fan B."/>
            <person name="Jiang Y."/>
            <person name="Adhikari A."/>
            <person name="Zheng C.-J."/>
            <person name="Schuster L."/>
            <person name="Cowan T.M."/>
            <person name="Smanski M.J."/>
            <person name="Chevrette M.G."/>
            <person name="De Carvalho L.P.S."/>
            <person name="Shen B."/>
        </authorList>
    </citation>
    <scope>NUCLEOTIDE SEQUENCE [LARGE SCALE GENOMIC DNA]</scope>
    <source>
        <strain evidence="9 10">NPDC050545</strain>
    </source>
</reference>
<dbReference type="Pfam" id="PF00326">
    <property type="entry name" value="Peptidase_S9"/>
    <property type="match status" value="1"/>
</dbReference>
<dbReference type="Pfam" id="PF02897">
    <property type="entry name" value="Peptidase_S9_N"/>
    <property type="match status" value="1"/>
</dbReference>
<evidence type="ECO:0000256" key="3">
    <source>
        <dbReference type="ARBA" id="ARBA00011897"/>
    </source>
</evidence>
<dbReference type="EMBL" id="JBITGY010000004">
    <property type="protein sequence ID" value="MFI6499334.1"/>
    <property type="molecule type" value="Genomic_DNA"/>
</dbReference>
<accession>A0ABW7YVK4</accession>
<evidence type="ECO:0000256" key="4">
    <source>
        <dbReference type="ARBA" id="ARBA00022670"/>
    </source>
</evidence>
<feature type="domain" description="Peptidase S9A N-terminal" evidence="8">
    <location>
        <begin position="12"/>
        <end position="383"/>
    </location>
</feature>
<evidence type="ECO:0000256" key="5">
    <source>
        <dbReference type="ARBA" id="ARBA00022801"/>
    </source>
</evidence>
<dbReference type="InterPro" id="IPR002471">
    <property type="entry name" value="Pept_S9_AS"/>
</dbReference>
<dbReference type="InterPro" id="IPR023302">
    <property type="entry name" value="Pept_S9A_N"/>
</dbReference>
<dbReference type="Gene3D" id="2.130.10.120">
    <property type="entry name" value="Prolyl oligopeptidase, N-terminal domain"/>
    <property type="match status" value="1"/>
</dbReference>
<keyword evidence="5" id="KW-0378">Hydrolase</keyword>
<dbReference type="SUPFAM" id="SSF53474">
    <property type="entry name" value="alpha/beta-Hydrolases"/>
    <property type="match status" value="1"/>
</dbReference>
<dbReference type="PRINTS" id="PR00862">
    <property type="entry name" value="PROLIGOPTASE"/>
</dbReference>